<reference evidence="1" key="1">
    <citation type="submission" date="2018-11" db="EMBL/GenBank/DDBJ databases">
        <authorList>
            <consortium name="Pathogen Informatics"/>
        </authorList>
    </citation>
    <scope>NUCLEOTIDE SEQUENCE</scope>
</reference>
<evidence type="ECO:0000313" key="1">
    <source>
        <dbReference type="EMBL" id="VEL28248.1"/>
    </source>
</evidence>
<protein>
    <submittedName>
        <fullName evidence="1">Uncharacterized protein</fullName>
    </submittedName>
</protein>
<comment type="caution">
    <text evidence="1">The sequence shown here is derived from an EMBL/GenBank/DDBJ whole genome shotgun (WGS) entry which is preliminary data.</text>
</comment>
<dbReference type="Proteomes" id="UP000784294">
    <property type="component" value="Unassembled WGS sequence"/>
</dbReference>
<keyword evidence="2" id="KW-1185">Reference proteome</keyword>
<gene>
    <name evidence="1" type="ORF">PXEA_LOCUS21688</name>
</gene>
<organism evidence="1 2">
    <name type="scientific">Protopolystoma xenopodis</name>
    <dbReference type="NCBI Taxonomy" id="117903"/>
    <lineage>
        <taxon>Eukaryota</taxon>
        <taxon>Metazoa</taxon>
        <taxon>Spiralia</taxon>
        <taxon>Lophotrochozoa</taxon>
        <taxon>Platyhelminthes</taxon>
        <taxon>Monogenea</taxon>
        <taxon>Polyopisthocotylea</taxon>
        <taxon>Polystomatidea</taxon>
        <taxon>Polystomatidae</taxon>
        <taxon>Protopolystoma</taxon>
    </lineage>
</organism>
<evidence type="ECO:0000313" key="2">
    <source>
        <dbReference type="Proteomes" id="UP000784294"/>
    </source>
</evidence>
<dbReference type="AlphaFoldDB" id="A0A448X502"/>
<name>A0A448X502_9PLAT</name>
<accession>A0A448X502</accession>
<proteinExistence type="predicted"/>
<dbReference type="EMBL" id="CAAALY010093536">
    <property type="protein sequence ID" value="VEL28248.1"/>
    <property type="molecule type" value="Genomic_DNA"/>
</dbReference>
<sequence length="214" mass="23997">MASQASSALPVGLQPKTFELRFTLPPAFQKRAQKRFSFHSQFAKSPSSVGQAFTNTPTAHRLRCSCLDNAKTNATALATASWYSLIQGGNKQETRGRRQTGPCPPNSRSMLHFEAHFFCIPSYAPFVSCKPHPTGIIATVAIRRALVASGAKPSGGHWYHSSILLAWRLRRQDREKESLHQNPSLRRGGPQRKWERIIRTACDAFRCHRNRMPS</sequence>